<feature type="region of interest" description="C-terminal hotdog fold" evidence="4">
    <location>
        <begin position="1491"/>
        <end position="1639"/>
    </location>
</feature>
<dbReference type="FunFam" id="3.40.47.10:FF:000031">
    <property type="entry name" value="Sterigmatocystin biosynthesis polyketide synthase"/>
    <property type="match status" value="1"/>
</dbReference>
<evidence type="ECO:0000259" key="8">
    <source>
        <dbReference type="PROSITE" id="PS52019"/>
    </source>
</evidence>
<dbReference type="InterPro" id="IPR042104">
    <property type="entry name" value="PKS_dehydratase_sf"/>
</dbReference>
<sequence length="1786" mass="196238">MLLNSTDPQPARDAHNLGSFDMRSPSQFNIFCFAHGLPENFRAVFRQIRTRSKFRDHSLLRDFISHTTIILREEIRKLPEELRSQLPPFDNALDLAEWQDWQRGPLAGALGGILRCLLHLTTFIGYYEQKPETFTSSKSTTCVSALGVSLLAGAAVAVSPTLADLPKLGAEAIRVALRIGVLAGQTSRCIESQDLSNAPESWAAAVKELDEDSVQKELESFNISTHNPLPSHVFVSAVSDDTITISGPPSKLKKLFRVSERLRSTRYVYLPIYGGLSHAPHIFNSSHVASIMKTANGAVMERVMVSSPLISNADSLPIQATTPRRLFSAVVHELLTCPTRTKMAREGALNVFNTSGGRCSVFAPGSCSLATEIVSHGSRRDPQCDFQILDLMGWIDQDLTDTAPLRRGDSKIAIVGMSCRMPGGANDLNLFWDLLKEGRDVHQKVPADRFDVDSHTDPSGKTRNTSLTPFGCFIDQPGLFDAGFFDMSPREAAQTDPMHRLALVTAYEALEQSGFVPDRTESTDRRGISTFYGQSSDDYREVNAGQKVDTYFIPGGCRAFAPGRINYFFKFSGPSFNCDTACSSSLATIQIACTSLLHGDSNMVVAGGLNILTNSDGFAGLSRGHFLSKTGGCKTFDATADGYCRADGIGSIVLKRLDDAERDNDNILGVIMSSATNHSADAISITHPHAPTQADLYRRVMRNAGIDPLDVDLVEMHGTGTQAGDATEIESVTSVFSPATPNRTRTQPLHIGSVKANVGHGEAAAGIMALIKVLLSLQKGVIPRHVGIKTALNPAFPDLGRLNVRIPQEQVSWPQSLTRKRYAVVNNFSAAGGNTTLLLEEPPARHEPEKDIRTAFTVTISAKSKISLKRNLEAILVFIKGISTDDLPHLSYTTTARRMHHNHRIAVHGNSPDTIARQLEKHLVTAESHRPISSTIPSTAFVFSGQGSFYMGIGHQLYGSHSTFRRQLNQLNDICLSHGFPSFLEAIQLPVERQSAPEPMPIVVHLAIVCTSIALCEFWESLGVKPCVTIGASLGEFAALYAAGVLSASDAIYLVGHRALLMQEMCTPNTHAMLAVRATVGQIQDALIGQSYEVACINGPNDITLTSSLEGISSARFKIEALGYRCTQLTVPYAFHSAQMGPILDRYEELCSGVTFKEPKIPVISPLLGDCVFDAHTINATYMRNATRCPVKFTEALKTAVEMELVDAKTVWVEVGPHSSYGPFVRNAMPWDTMMVSSLRRDEENWHTFSRSMADLHNLGFNINWQTWHAPFESQLRLLDLPEYQWNAKNYWIQYNGDWMLTKDAKPLGERPQEAASILQTAFIHKVIKETIDKDGGEVIIQSDILRADFLDGMGGHEMNGCAVVTSSVSQSIHADIAFTLSKYLHIRIKPQSATPATNLKNMQVKQGLIAREDRSRPQWIQVRAVADCATDSVQLFWYTVDDQGERASDYFATLTAEWGDSETWLDEWSSTSHLVASRIEVLHSLATQGTASRLNRDMVYMLFGSLVDYSDKYRGMKTVILNGLEAAAEVILAPDESSGKWTVAPYHIESIVHLAGFILNCGNAVDHRKNFFVTPGWKSMRFARPLVSGRPYMCYVKMTPVPKQSGFYAGDVFILQDDEIVGLVGGVTFRTFPRSLLGQFFSSPDKNSAAEPAHVTRQPPAYTPEAHEVSTPSSGASSSESISRAASPAKDASPMVCKDEQISTRPPVGENPIIGQAMYLISKETEIDLEELLDETEFSCIGIDSLMSLVLVQRFATELQLELRSSLFFDCPTIGDFKAWLKDYC</sequence>
<dbReference type="PANTHER" id="PTHR43775:SF37">
    <property type="entry name" value="SI:DKEY-61P9.11"/>
    <property type="match status" value="1"/>
</dbReference>
<dbReference type="PANTHER" id="PTHR43775">
    <property type="entry name" value="FATTY ACID SYNTHASE"/>
    <property type="match status" value="1"/>
</dbReference>
<comment type="caution">
    <text evidence="4">Lacks conserved residue(s) required for the propagation of feature annotation.</text>
</comment>
<dbReference type="InterPro" id="IPR009081">
    <property type="entry name" value="PP-bd_ACP"/>
</dbReference>
<evidence type="ECO:0000256" key="2">
    <source>
        <dbReference type="ARBA" id="ARBA00022553"/>
    </source>
</evidence>
<evidence type="ECO:0000256" key="5">
    <source>
        <dbReference type="SAM" id="MobiDB-lite"/>
    </source>
</evidence>
<dbReference type="Gene3D" id="3.40.366.10">
    <property type="entry name" value="Malonyl-Coenzyme A Acyl Carrier Protein, domain 2"/>
    <property type="match status" value="2"/>
</dbReference>
<feature type="domain" description="PKS/mFAS DH" evidence="8">
    <location>
        <begin position="1325"/>
        <end position="1639"/>
    </location>
</feature>
<keyword evidence="3" id="KW-0808">Transferase</keyword>
<dbReference type="Gene3D" id="1.10.1200.10">
    <property type="entry name" value="ACP-like"/>
    <property type="match status" value="1"/>
</dbReference>
<accession>A0A9W9Q933</accession>
<dbReference type="InterPro" id="IPR014043">
    <property type="entry name" value="Acyl_transferase_dom"/>
</dbReference>
<feature type="region of interest" description="Disordered" evidence="5">
    <location>
        <begin position="1663"/>
        <end position="1709"/>
    </location>
</feature>
<dbReference type="InterPro" id="IPR049900">
    <property type="entry name" value="PKS_mFAS_DH"/>
</dbReference>
<dbReference type="Pfam" id="PF16073">
    <property type="entry name" value="SAT"/>
    <property type="match status" value="1"/>
</dbReference>
<dbReference type="Pfam" id="PF22621">
    <property type="entry name" value="CurL-like_PKS_C"/>
    <property type="match status" value="1"/>
</dbReference>
<organism evidence="9 10">
    <name type="scientific">Penicillium brevicompactum</name>
    <dbReference type="NCBI Taxonomy" id="5074"/>
    <lineage>
        <taxon>Eukaryota</taxon>
        <taxon>Fungi</taxon>
        <taxon>Dikarya</taxon>
        <taxon>Ascomycota</taxon>
        <taxon>Pezizomycotina</taxon>
        <taxon>Eurotiomycetes</taxon>
        <taxon>Eurotiomycetidae</taxon>
        <taxon>Eurotiales</taxon>
        <taxon>Aspergillaceae</taxon>
        <taxon>Penicillium</taxon>
    </lineage>
</organism>
<dbReference type="PROSITE" id="PS50075">
    <property type="entry name" value="CARRIER"/>
    <property type="match status" value="1"/>
</dbReference>
<dbReference type="SUPFAM" id="SSF52151">
    <property type="entry name" value="FabD/lysophospholipase-like"/>
    <property type="match status" value="1"/>
</dbReference>
<feature type="compositionally biased region" description="Low complexity" evidence="5">
    <location>
        <begin position="1671"/>
        <end position="1690"/>
    </location>
</feature>
<reference evidence="9" key="1">
    <citation type="submission" date="2022-12" db="EMBL/GenBank/DDBJ databases">
        <authorList>
            <person name="Petersen C."/>
        </authorList>
    </citation>
    <scope>NUCLEOTIDE SEQUENCE</scope>
    <source>
        <strain evidence="9">IBT 35673</strain>
    </source>
</reference>
<dbReference type="InterPro" id="IPR030918">
    <property type="entry name" value="PT_fungal_PKS"/>
</dbReference>
<dbReference type="PROSITE" id="PS52019">
    <property type="entry name" value="PKS_MFAS_DH"/>
    <property type="match status" value="1"/>
</dbReference>
<dbReference type="SMART" id="SM00825">
    <property type="entry name" value="PKS_KS"/>
    <property type="match status" value="1"/>
</dbReference>
<protein>
    <submittedName>
        <fullName evidence="9">Polyketide synthase</fullName>
    </submittedName>
</protein>
<dbReference type="InterPro" id="IPR001227">
    <property type="entry name" value="Ac_transferase_dom_sf"/>
</dbReference>
<dbReference type="InterPro" id="IPR016039">
    <property type="entry name" value="Thiolase-like"/>
</dbReference>
<evidence type="ECO:0000256" key="4">
    <source>
        <dbReference type="PROSITE-ProRule" id="PRU01363"/>
    </source>
</evidence>
<dbReference type="FunFam" id="3.10.129.110:FF:000001">
    <property type="entry name" value="Sterigmatocystin biosynthesis polyketide synthase"/>
    <property type="match status" value="1"/>
</dbReference>
<evidence type="ECO:0000313" key="10">
    <source>
        <dbReference type="Proteomes" id="UP001147695"/>
    </source>
</evidence>
<dbReference type="Gene3D" id="3.10.129.110">
    <property type="entry name" value="Polyketide synthase dehydratase"/>
    <property type="match status" value="1"/>
</dbReference>
<feature type="domain" description="Carrier" evidence="6">
    <location>
        <begin position="1709"/>
        <end position="1786"/>
    </location>
</feature>
<dbReference type="Proteomes" id="UP001147695">
    <property type="component" value="Unassembled WGS sequence"/>
</dbReference>
<dbReference type="NCBIfam" id="TIGR04532">
    <property type="entry name" value="PT_fungal_PKS"/>
    <property type="match status" value="1"/>
</dbReference>
<comment type="caution">
    <text evidence="9">The sequence shown here is derived from an EMBL/GenBank/DDBJ whole genome shotgun (WGS) entry which is preliminary data.</text>
</comment>
<feature type="domain" description="Ketosynthase family 3 (KS3)" evidence="7">
    <location>
        <begin position="409"/>
        <end position="841"/>
    </location>
</feature>
<evidence type="ECO:0000256" key="3">
    <source>
        <dbReference type="ARBA" id="ARBA00022679"/>
    </source>
</evidence>
<evidence type="ECO:0000313" key="9">
    <source>
        <dbReference type="EMBL" id="KAJ5329472.1"/>
    </source>
</evidence>
<keyword evidence="2" id="KW-0597">Phosphoprotein</keyword>
<evidence type="ECO:0000259" key="6">
    <source>
        <dbReference type="PROSITE" id="PS50075"/>
    </source>
</evidence>
<dbReference type="InterPro" id="IPR050091">
    <property type="entry name" value="PKS_NRPS_Biosynth_Enz"/>
</dbReference>
<dbReference type="SMART" id="SM00827">
    <property type="entry name" value="PKS_AT"/>
    <property type="match status" value="1"/>
</dbReference>
<reference evidence="9" key="2">
    <citation type="journal article" date="2023" name="IMA Fungus">
        <title>Comparative genomic study of the Penicillium genus elucidates a diverse pangenome and 15 lateral gene transfer events.</title>
        <authorList>
            <person name="Petersen C."/>
            <person name="Sorensen T."/>
            <person name="Nielsen M.R."/>
            <person name="Sondergaard T.E."/>
            <person name="Sorensen J.L."/>
            <person name="Fitzpatrick D.A."/>
            <person name="Frisvad J.C."/>
            <person name="Nielsen K.L."/>
        </authorList>
    </citation>
    <scope>NUCLEOTIDE SEQUENCE</scope>
    <source>
        <strain evidence="9">IBT 35673</strain>
    </source>
</reference>
<dbReference type="InterPro" id="IPR020841">
    <property type="entry name" value="PKS_Beta-ketoAc_synthase_dom"/>
</dbReference>
<dbReference type="Gene3D" id="3.40.47.10">
    <property type="match status" value="1"/>
</dbReference>
<dbReference type="Pfam" id="PF00109">
    <property type="entry name" value="ketoacyl-synt"/>
    <property type="match status" value="1"/>
</dbReference>
<dbReference type="PROSITE" id="PS52004">
    <property type="entry name" value="KS3_2"/>
    <property type="match status" value="1"/>
</dbReference>
<name>A0A9W9Q933_PENBR</name>
<dbReference type="GO" id="GO:0004312">
    <property type="term" value="F:fatty acid synthase activity"/>
    <property type="evidence" value="ECO:0007669"/>
    <property type="project" value="TreeGrafter"/>
</dbReference>
<dbReference type="SUPFAM" id="SSF53901">
    <property type="entry name" value="Thiolase-like"/>
    <property type="match status" value="1"/>
</dbReference>
<dbReference type="Pfam" id="PF00550">
    <property type="entry name" value="PP-binding"/>
    <property type="match status" value="1"/>
</dbReference>
<dbReference type="Gene3D" id="3.30.70.3290">
    <property type="match status" value="1"/>
</dbReference>
<dbReference type="Pfam" id="PF00698">
    <property type="entry name" value="Acyl_transf_1"/>
    <property type="match status" value="1"/>
</dbReference>
<evidence type="ECO:0000259" key="7">
    <source>
        <dbReference type="PROSITE" id="PS52004"/>
    </source>
</evidence>
<feature type="region of interest" description="N-terminal hotdog fold" evidence="4">
    <location>
        <begin position="1325"/>
        <end position="1474"/>
    </location>
</feature>
<dbReference type="InterPro" id="IPR014030">
    <property type="entry name" value="Ketoacyl_synth_N"/>
</dbReference>
<dbReference type="Pfam" id="PF02801">
    <property type="entry name" value="Ketoacyl-synt_C"/>
    <property type="match status" value="1"/>
</dbReference>
<dbReference type="GO" id="GO:0006633">
    <property type="term" value="P:fatty acid biosynthetic process"/>
    <property type="evidence" value="ECO:0007669"/>
    <property type="project" value="TreeGrafter"/>
</dbReference>
<gene>
    <name evidence="9" type="ORF">N7452_009862</name>
</gene>
<dbReference type="InterPro" id="IPR036736">
    <property type="entry name" value="ACP-like_sf"/>
</dbReference>
<dbReference type="GO" id="GO:0044550">
    <property type="term" value="P:secondary metabolite biosynthetic process"/>
    <property type="evidence" value="ECO:0007669"/>
    <property type="project" value="UniProtKB-ARBA"/>
</dbReference>
<keyword evidence="1" id="KW-0596">Phosphopantetheine</keyword>
<dbReference type="SUPFAM" id="SSF47336">
    <property type="entry name" value="ACP-like"/>
    <property type="match status" value="1"/>
</dbReference>
<dbReference type="InterPro" id="IPR032088">
    <property type="entry name" value="SAT"/>
</dbReference>
<dbReference type="CDD" id="cd00833">
    <property type="entry name" value="PKS"/>
    <property type="match status" value="1"/>
</dbReference>
<dbReference type="EMBL" id="JAPZBQ010000005">
    <property type="protein sequence ID" value="KAJ5329472.1"/>
    <property type="molecule type" value="Genomic_DNA"/>
</dbReference>
<dbReference type="InterPro" id="IPR014031">
    <property type="entry name" value="Ketoacyl_synth_C"/>
</dbReference>
<dbReference type="InterPro" id="IPR016035">
    <property type="entry name" value="Acyl_Trfase/lysoPLipase"/>
</dbReference>
<proteinExistence type="predicted"/>
<evidence type="ECO:0000256" key="1">
    <source>
        <dbReference type="ARBA" id="ARBA00022450"/>
    </source>
</evidence>